<dbReference type="SMART" id="SM00198">
    <property type="entry name" value="SCP"/>
    <property type="match status" value="1"/>
</dbReference>
<dbReference type="InterPro" id="IPR035940">
    <property type="entry name" value="CAP_sf"/>
</dbReference>
<feature type="domain" description="SCP" evidence="2">
    <location>
        <begin position="63"/>
        <end position="200"/>
    </location>
</feature>
<dbReference type="Proteomes" id="UP000290809">
    <property type="component" value="Unassembled WGS sequence"/>
</dbReference>
<dbReference type="STRING" id="6184.A0A430Q3K1"/>
<evidence type="ECO:0000259" key="2">
    <source>
        <dbReference type="SMART" id="SM00198"/>
    </source>
</evidence>
<keyword evidence="4" id="KW-1185">Reference proteome</keyword>
<evidence type="ECO:0000313" key="3">
    <source>
        <dbReference type="EMBL" id="RTG82271.1"/>
    </source>
</evidence>
<name>A0A430Q3K1_SCHBO</name>
<dbReference type="AlphaFoldDB" id="A0A430Q3K1"/>
<reference evidence="3 4" key="1">
    <citation type="journal article" date="2019" name="PLoS Pathog.">
        <title>Genome sequence of the bovine parasite Schistosoma bovis Tanzania.</title>
        <authorList>
            <person name="Oey H."/>
            <person name="Zakrzewski M."/>
            <person name="Gobert G."/>
            <person name="Gravermann K."/>
            <person name="Stoye J."/>
            <person name="Jones M."/>
            <person name="Mcmanus D."/>
            <person name="Krause L."/>
        </authorList>
    </citation>
    <scope>NUCLEOTIDE SEQUENCE [LARGE SCALE GENOMIC DNA]</scope>
    <source>
        <strain evidence="3 4">TAN1997</strain>
    </source>
</reference>
<dbReference type="Pfam" id="PF00188">
    <property type="entry name" value="CAP"/>
    <property type="match status" value="1"/>
</dbReference>
<proteinExistence type="predicted"/>
<evidence type="ECO:0000313" key="4">
    <source>
        <dbReference type="Proteomes" id="UP000290809"/>
    </source>
</evidence>
<accession>A0A430Q3K1</accession>
<feature type="compositionally biased region" description="Basic and acidic residues" evidence="1">
    <location>
        <begin position="227"/>
        <end position="262"/>
    </location>
</feature>
<dbReference type="SUPFAM" id="SSF55797">
    <property type="entry name" value="PR-1-like"/>
    <property type="match status" value="1"/>
</dbReference>
<comment type="caution">
    <text evidence="3">The sequence shown here is derived from an EMBL/GenBank/DDBJ whole genome shotgun (WGS) entry which is preliminary data.</text>
</comment>
<dbReference type="InterPro" id="IPR014044">
    <property type="entry name" value="CAP_dom"/>
</dbReference>
<gene>
    <name evidence="3" type="ORF">DC041_0010753</name>
</gene>
<sequence length="262" mass="30977">MYSGCVKEIGRDHTKFTYEDNIQMIKKCIYMTASLTRTRYQRMVPTLLLAICSMEAVFGLNAVEEQLMLKVHNEHRRYRSKYNKTDIVPAEAILQPLWDDELEAAAQRWSQKCDAYDEEPIGSVGKFDSVGRNTAVISELAEAVTYWMEESDHYDHNSDQCEPPHQCDSYKQNVCAYERRLATTFLSFYCFYFRVIKRQPYTDEKNCGCKNVTEGQNKINEKKKKVEQKTEHVKWKMEKKEEKKAEEKEKKKTEKKRKLEEK</sequence>
<protein>
    <recommendedName>
        <fullName evidence="2">SCP domain-containing protein</fullName>
    </recommendedName>
</protein>
<evidence type="ECO:0000256" key="1">
    <source>
        <dbReference type="SAM" id="MobiDB-lite"/>
    </source>
</evidence>
<dbReference type="EMBL" id="QMKO01002902">
    <property type="protein sequence ID" value="RTG82271.1"/>
    <property type="molecule type" value="Genomic_DNA"/>
</dbReference>
<organism evidence="3 4">
    <name type="scientific">Schistosoma bovis</name>
    <name type="common">Blood fluke</name>
    <dbReference type="NCBI Taxonomy" id="6184"/>
    <lineage>
        <taxon>Eukaryota</taxon>
        <taxon>Metazoa</taxon>
        <taxon>Spiralia</taxon>
        <taxon>Lophotrochozoa</taxon>
        <taxon>Platyhelminthes</taxon>
        <taxon>Trematoda</taxon>
        <taxon>Digenea</taxon>
        <taxon>Strigeidida</taxon>
        <taxon>Schistosomatoidea</taxon>
        <taxon>Schistosomatidae</taxon>
        <taxon>Schistosoma</taxon>
    </lineage>
</organism>
<dbReference type="Gene3D" id="3.40.33.10">
    <property type="entry name" value="CAP"/>
    <property type="match status" value="1"/>
</dbReference>
<feature type="region of interest" description="Disordered" evidence="1">
    <location>
        <begin position="221"/>
        <end position="262"/>
    </location>
</feature>